<gene>
    <name evidence="3" type="ORF">E1963_04310</name>
</gene>
<organism evidence="3 4">
    <name type="scientific">Extibacter muris</name>
    <dbReference type="NCBI Taxonomy" id="1796622"/>
    <lineage>
        <taxon>Bacteria</taxon>
        <taxon>Bacillati</taxon>
        <taxon>Bacillota</taxon>
        <taxon>Clostridia</taxon>
        <taxon>Lachnospirales</taxon>
        <taxon>Lachnospiraceae</taxon>
        <taxon>Extibacter</taxon>
    </lineage>
</organism>
<dbReference type="EMBL" id="SMMX01000003">
    <property type="protein sequence ID" value="TDA22639.1"/>
    <property type="molecule type" value="Genomic_DNA"/>
</dbReference>
<accession>A0A4R4FIA0</accession>
<evidence type="ECO:0000313" key="4">
    <source>
        <dbReference type="Proteomes" id="UP000295710"/>
    </source>
</evidence>
<dbReference type="Pfam" id="PF13349">
    <property type="entry name" value="DUF4097"/>
    <property type="match status" value="1"/>
</dbReference>
<protein>
    <recommendedName>
        <fullName evidence="2">DUF4097 domain-containing protein</fullName>
    </recommendedName>
</protein>
<dbReference type="AlphaFoldDB" id="A0A4R4FIA0"/>
<reference evidence="3 4" key="1">
    <citation type="journal article" date="2016" name="Nat. Microbiol.">
        <title>The Mouse Intestinal Bacterial Collection (miBC) provides host-specific insight into cultured diversity and functional potential of the gut microbiota.</title>
        <authorList>
            <person name="Lagkouvardos I."/>
            <person name="Pukall R."/>
            <person name="Abt B."/>
            <person name="Foesel B.U."/>
            <person name="Meier-Kolthoff J.P."/>
            <person name="Kumar N."/>
            <person name="Bresciani A."/>
            <person name="Martinez I."/>
            <person name="Just S."/>
            <person name="Ziegler C."/>
            <person name="Brugiroux S."/>
            <person name="Garzetti D."/>
            <person name="Wenning M."/>
            <person name="Bui T.P."/>
            <person name="Wang J."/>
            <person name="Hugenholtz F."/>
            <person name="Plugge C.M."/>
            <person name="Peterson D.A."/>
            <person name="Hornef M.W."/>
            <person name="Baines J.F."/>
            <person name="Smidt H."/>
            <person name="Walter J."/>
            <person name="Kristiansen K."/>
            <person name="Nielsen H.B."/>
            <person name="Haller D."/>
            <person name="Overmann J."/>
            <person name="Stecher B."/>
            <person name="Clavel T."/>
        </authorList>
    </citation>
    <scope>NUCLEOTIDE SEQUENCE [LARGE SCALE GENOMIC DNA]</scope>
    <source>
        <strain evidence="3 4">DSM 28560</strain>
    </source>
</reference>
<dbReference type="RefSeq" id="WP_132275685.1">
    <property type="nucleotide sequence ID" value="NZ_JAOBST010000021.1"/>
</dbReference>
<feature type="transmembrane region" description="Helical" evidence="1">
    <location>
        <begin position="7"/>
        <end position="28"/>
    </location>
</feature>
<proteinExistence type="predicted"/>
<name>A0A4R4FIA0_9FIRM</name>
<keyword evidence="1" id="KW-0472">Membrane</keyword>
<evidence type="ECO:0000313" key="3">
    <source>
        <dbReference type="EMBL" id="TDA22639.1"/>
    </source>
</evidence>
<keyword evidence="1" id="KW-1133">Transmembrane helix</keyword>
<dbReference type="InterPro" id="IPR025164">
    <property type="entry name" value="Toastrack_DUF4097"/>
</dbReference>
<comment type="caution">
    <text evidence="3">The sequence shown here is derived from an EMBL/GenBank/DDBJ whole genome shotgun (WGS) entry which is preliminary data.</text>
</comment>
<dbReference type="Proteomes" id="UP000295710">
    <property type="component" value="Unassembled WGS sequence"/>
</dbReference>
<keyword evidence="1" id="KW-0812">Transmembrane</keyword>
<feature type="domain" description="DUF4097" evidence="2">
    <location>
        <begin position="64"/>
        <end position="308"/>
    </location>
</feature>
<keyword evidence="4" id="KW-1185">Reference proteome</keyword>
<sequence length="312" mass="35232">MKNKKKIWLISFICFGAGIVILILGMLLGGRPGFYFDSDGLHSGTDDADQKSYVRGESELQEFTSIDIDLDYADLQIIPSDSFRIEYCLEGPKKPVCTVKEGHLTIREAEYRRFFNFTFMIPQTGDFTDTYVKLYIPENTVFNTVHLEAQDGDIKLPSLKADTLDIRSEYGDVTLKDFEGTEFAASLDDGYFSGQKIKSERIEMTNEYGDILWKELESNTLDAELNDGDFTVERLITGSAEIEDEYGDVHLGMSASYKDYSLDLVTEYGNIQIPEYDVISGDDGSQCRVTSTSRNMVKVSCEDGDIRIFDAR</sequence>
<evidence type="ECO:0000259" key="2">
    <source>
        <dbReference type="Pfam" id="PF13349"/>
    </source>
</evidence>
<dbReference type="Gene3D" id="2.160.20.120">
    <property type="match status" value="1"/>
</dbReference>
<evidence type="ECO:0000256" key="1">
    <source>
        <dbReference type="SAM" id="Phobius"/>
    </source>
</evidence>